<dbReference type="EMBL" id="MNCJ02000330">
    <property type="protein sequence ID" value="KAF5762703.1"/>
    <property type="molecule type" value="Genomic_DNA"/>
</dbReference>
<dbReference type="AlphaFoldDB" id="A0A9K3H163"/>
<evidence type="ECO:0000313" key="1">
    <source>
        <dbReference type="EMBL" id="KAF5762703.1"/>
    </source>
</evidence>
<proteinExistence type="predicted"/>
<sequence length="69" mass="8138">MPEKTSRRRLLYYFTTSSPLDAKYHVNILTNALRVKERLNCWIIRVCLRVTRFMGCGFNSEQQQVAGQE</sequence>
<comment type="caution">
    <text evidence="1">The sequence shown here is derived from an EMBL/GenBank/DDBJ whole genome shotgun (WGS) entry which is preliminary data.</text>
</comment>
<name>A0A9K3H163_HELAN</name>
<reference evidence="1" key="1">
    <citation type="journal article" date="2017" name="Nature">
        <title>The sunflower genome provides insights into oil metabolism, flowering and Asterid evolution.</title>
        <authorList>
            <person name="Badouin H."/>
            <person name="Gouzy J."/>
            <person name="Grassa C.J."/>
            <person name="Murat F."/>
            <person name="Staton S.E."/>
            <person name="Cottret L."/>
            <person name="Lelandais-Briere C."/>
            <person name="Owens G.L."/>
            <person name="Carrere S."/>
            <person name="Mayjonade B."/>
            <person name="Legrand L."/>
            <person name="Gill N."/>
            <person name="Kane N.C."/>
            <person name="Bowers J.E."/>
            <person name="Hubner S."/>
            <person name="Bellec A."/>
            <person name="Berard A."/>
            <person name="Berges H."/>
            <person name="Blanchet N."/>
            <person name="Boniface M.C."/>
            <person name="Brunel D."/>
            <person name="Catrice O."/>
            <person name="Chaidir N."/>
            <person name="Claudel C."/>
            <person name="Donnadieu C."/>
            <person name="Faraut T."/>
            <person name="Fievet G."/>
            <person name="Helmstetter N."/>
            <person name="King M."/>
            <person name="Knapp S.J."/>
            <person name="Lai Z."/>
            <person name="Le Paslier M.C."/>
            <person name="Lippi Y."/>
            <person name="Lorenzon L."/>
            <person name="Mandel J.R."/>
            <person name="Marage G."/>
            <person name="Marchand G."/>
            <person name="Marquand E."/>
            <person name="Bret-Mestries E."/>
            <person name="Morien E."/>
            <person name="Nambeesan S."/>
            <person name="Nguyen T."/>
            <person name="Pegot-Espagnet P."/>
            <person name="Pouilly N."/>
            <person name="Raftis F."/>
            <person name="Sallet E."/>
            <person name="Schiex T."/>
            <person name="Thomas J."/>
            <person name="Vandecasteele C."/>
            <person name="Vares D."/>
            <person name="Vear F."/>
            <person name="Vautrin S."/>
            <person name="Crespi M."/>
            <person name="Mangin B."/>
            <person name="Burke J.M."/>
            <person name="Salse J."/>
            <person name="Munos S."/>
            <person name="Vincourt P."/>
            <person name="Rieseberg L.H."/>
            <person name="Langlade N.B."/>
        </authorList>
    </citation>
    <scope>NUCLEOTIDE SEQUENCE</scope>
    <source>
        <tissue evidence="1">Leaves</tissue>
    </source>
</reference>
<accession>A0A9K3H163</accession>
<organism evidence="1 2">
    <name type="scientific">Helianthus annuus</name>
    <name type="common">Common sunflower</name>
    <dbReference type="NCBI Taxonomy" id="4232"/>
    <lineage>
        <taxon>Eukaryota</taxon>
        <taxon>Viridiplantae</taxon>
        <taxon>Streptophyta</taxon>
        <taxon>Embryophyta</taxon>
        <taxon>Tracheophyta</taxon>
        <taxon>Spermatophyta</taxon>
        <taxon>Magnoliopsida</taxon>
        <taxon>eudicotyledons</taxon>
        <taxon>Gunneridae</taxon>
        <taxon>Pentapetalae</taxon>
        <taxon>asterids</taxon>
        <taxon>campanulids</taxon>
        <taxon>Asterales</taxon>
        <taxon>Asteraceae</taxon>
        <taxon>Asteroideae</taxon>
        <taxon>Heliantheae alliance</taxon>
        <taxon>Heliantheae</taxon>
        <taxon>Helianthus</taxon>
    </lineage>
</organism>
<evidence type="ECO:0000313" key="2">
    <source>
        <dbReference type="Proteomes" id="UP000215914"/>
    </source>
</evidence>
<dbReference type="Proteomes" id="UP000215914">
    <property type="component" value="Unassembled WGS sequence"/>
</dbReference>
<keyword evidence="2" id="KW-1185">Reference proteome</keyword>
<protein>
    <submittedName>
        <fullName evidence="1">Uncharacterized protein</fullName>
    </submittedName>
</protein>
<reference evidence="1" key="2">
    <citation type="submission" date="2020-06" db="EMBL/GenBank/DDBJ databases">
        <title>Helianthus annuus Genome sequencing and assembly Release 2.</title>
        <authorList>
            <person name="Gouzy J."/>
            <person name="Langlade N."/>
            <person name="Munos S."/>
        </authorList>
    </citation>
    <scope>NUCLEOTIDE SEQUENCE</scope>
    <source>
        <tissue evidence="1">Leaves</tissue>
    </source>
</reference>
<gene>
    <name evidence="1" type="ORF">HanXRQr2_Chr15g0671981</name>
</gene>
<dbReference type="Gramene" id="mRNA:HanXRQr2_Chr15g0671981">
    <property type="protein sequence ID" value="mRNA:HanXRQr2_Chr15g0671981"/>
    <property type="gene ID" value="HanXRQr2_Chr15g0671981"/>
</dbReference>